<reference evidence="4" key="1">
    <citation type="submission" date="2020-10" db="EMBL/GenBank/DDBJ databases">
        <authorList>
            <person name="Castelo-Branco R."/>
            <person name="Eusebio N."/>
            <person name="Adriana R."/>
            <person name="Vieira A."/>
            <person name="Brugerolle De Fraissinette N."/>
            <person name="Rezende De Castro R."/>
            <person name="Schneider M.P."/>
            <person name="Vasconcelos V."/>
            <person name="Leao P.N."/>
        </authorList>
    </citation>
    <scope>NUCLEOTIDE SEQUENCE</scope>
    <source>
        <strain evidence="4">LEGE 11467</strain>
    </source>
</reference>
<dbReference type="PANTHER" id="PTHR35137:SF1">
    <property type="entry name" value="CHROMOPHORE LYASE CRL, CHLOROPLASTIC"/>
    <property type="match status" value="1"/>
</dbReference>
<keyword evidence="2 3" id="KW-0456">Lyase</keyword>
<protein>
    <recommendedName>
        <fullName evidence="3">Chromophore lyase CpcT/CpeT</fullName>
        <ecNumber evidence="3">4.-.-.-</ecNumber>
    </recommendedName>
</protein>
<evidence type="ECO:0000313" key="4">
    <source>
        <dbReference type="EMBL" id="MBE9039650.1"/>
    </source>
</evidence>
<evidence type="ECO:0000313" key="5">
    <source>
        <dbReference type="Proteomes" id="UP000621799"/>
    </source>
</evidence>
<dbReference type="HAMAP" id="MF_01460">
    <property type="entry name" value="Chrphore_lyase_CpxT"/>
    <property type="match status" value="1"/>
</dbReference>
<comment type="function">
    <text evidence="3">Covalently attaches a chromophore to Cys residue(s) of phycobiliproteins.</text>
</comment>
<comment type="caution">
    <text evidence="4">The sequence shown here is derived from an EMBL/GenBank/DDBJ whole genome shotgun (WGS) entry which is preliminary data.</text>
</comment>
<dbReference type="InterPro" id="IPR010404">
    <property type="entry name" value="CpcT/CpeT"/>
</dbReference>
<sequence length="196" mass="22409">MTHSTDITTLVRWMAADFSNQEQAFENPPLFAQIRVCMRPLPDELLSGYSVYLEQAYSIALNQPYRSRVLKFFTVDDRIQVENYAIRDKEEFFGASRDRERLAKLTADRLEKLPGCNFIVEWTGNSFKAVVEPGKACMVERDGKNTYLDSTFEVSEAGLVSLDRGRDPQTDEHLWGSIAGPFEFVRWTSFASEVEG</sequence>
<gene>
    <name evidence="3" type="primary">cpcT</name>
    <name evidence="4" type="ORF">IQ235_02425</name>
</gene>
<proteinExistence type="inferred from homology"/>
<comment type="similarity">
    <text evidence="1 3">Belongs to the CpcT/CpeT biliprotein lyase family.</text>
</comment>
<dbReference type="Pfam" id="PF06206">
    <property type="entry name" value="CpeT"/>
    <property type="match status" value="1"/>
</dbReference>
<dbReference type="EC" id="4.-.-.-" evidence="3"/>
<name>A0A928VXL6_9CYAN</name>
<evidence type="ECO:0000256" key="3">
    <source>
        <dbReference type="HAMAP-Rule" id="MF_01460"/>
    </source>
</evidence>
<dbReference type="Gene3D" id="2.40.128.590">
    <property type="entry name" value="CpcT/CpeT domain"/>
    <property type="match status" value="1"/>
</dbReference>
<accession>A0A928VXL6</accession>
<dbReference type="AlphaFoldDB" id="A0A928VXL6"/>
<dbReference type="InterPro" id="IPR038672">
    <property type="entry name" value="CpcT/CpeT_sf"/>
</dbReference>
<dbReference type="CDD" id="cd16338">
    <property type="entry name" value="CpcT"/>
    <property type="match status" value="1"/>
</dbReference>
<evidence type="ECO:0000256" key="2">
    <source>
        <dbReference type="ARBA" id="ARBA00023239"/>
    </source>
</evidence>
<keyword evidence="5" id="KW-1185">Reference proteome</keyword>
<dbReference type="GO" id="GO:0016829">
    <property type="term" value="F:lyase activity"/>
    <property type="evidence" value="ECO:0007669"/>
    <property type="project" value="UniProtKB-KW"/>
</dbReference>
<evidence type="ECO:0000256" key="1">
    <source>
        <dbReference type="ARBA" id="ARBA00008206"/>
    </source>
</evidence>
<organism evidence="4 5">
    <name type="scientific">Zarconia navalis LEGE 11467</name>
    <dbReference type="NCBI Taxonomy" id="1828826"/>
    <lineage>
        <taxon>Bacteria</taxon>
        <taxon>Bacillati</taxon>
        <taxon>Cyanobacteriota</taxon>
        <taxon>Cyanophyceae</taxon>
        <taxon>Oscillatoriophycideae</taxon>
        <taxon>Oscillatoriales</taxon>
        <taxon>Oscillatoriales incertae sedis</taxon>
        <taxon>Zarconia</taxon>
        <taxon>Zarconia navalis</taxon>
    </lineage>
</organism>
<dbReference type="GO" id="GO:0017006">
    <property type="term" value="P:protein-tetrapyrrole linkage"/>
    <property type="evidence" value="ECO:0007669"/>
    <property type="project" value="UniProtKB-UniRule"/>
</dbReference>
<dbReference type="PANTHER" id="PTHR35137">
    <property type="entry name" value="CHROMOPHORE LYASE CRL, CHLOROPLASTIC"/>
    <property type="match status" value="1"/>
</dbReference>
<dbReference type="RefSeq" id="WP_264319909.1">
    <property type="nucleotide sequence ID" value="NZ_JADEXN010000022.1"/>
</dbReference>
<dbReference type="Proteomes" id="UP000621799">
    <property type="component" value="Unassembled WGS sequence"/>
</dbReference>
<dbReference type="EMBL" id="JADEXN010000022">
    <property type="protein sequence ID" value="MBE9039650.1"/>
    <property type="molecule type" value="Genomic_DNA"/>
</dbReference>